<dbReference type="Pfam" id="PF03644">
    <property type="entry name" value="Glyco_hydro_85"/>
    <property type="match status" value="1"/>
</dbReference>
<protein>
    <submittedName>
        <fullName evidence="3">PKD domain-containing protein</fullName>
    </submittedName>
</protein>
<dbReference type="Gene3D" id="2.60.40.10">
    <property type="entry name" value="Immunoglobulins"/>
    <property type="match status" value="2"/>
</dbReference>
<organism evidence="3 4">
    <name type="scientific">Chengkuizengella marina</name>
    <dbReference type="NCBI Taxonomy" id="2507566"/>
    <lineage>
        <taxon>Bacteria</taxon>
        <taxon>Bacillati</taxon>
        <taxon>Bacillota</taxon>
        <taxon>Bacilli</taxon>
        <taxon>Bacillales</taxon>
        <taxon>Paenibacillaceae</taxon>
        <taxon>Chengkuizengella</taxon>
    </lineage>
</organism>
<accession>A0A6N9Q4U9</accession>
<dbReference type="SUPFAM" id="SSF49299">
    <property type="entry name" value="PKD domain"/>
    <property type="match status" value="1"/>
</dbReference>
<dbReference type="CDD" id="cd06547">
    <property type="entry name" value="GH85_ENGase"/>
    <property type="match status" value="1"/>
</dbReference>
<dbReference type="InterPro" id="IPR032979">
    <property type="entry name" value="ENGase"/>
</dbReference>
<evidence type="ECO:0000259" key="2">
    <source>
        <dbReference type="PROSITE" id="PS50093"/>
    </source>
</evidence>
<dbReference type="SMART" id="SM00089">
    <property type="entry name" value="PKD"/>
    <property type="match status" value="1"/>
</dbReference>
<sequence length="878" mass="98530">MGLLFIIPTISSALEQPHSSYWFPEDLMQWSPETDPDAVYNRSQVPLAERDTLYAVNDSAQSDAKLVALSALNQQTSGVPSQGNKDFYSNTFGYWQYVDIMVYWAGSAGEGIIVPPSADVIDVSHKNGVPILGSVFFPPGVFGGQFAWIEQMLEQEADGSFPVADKLIEVAQYYGFDGWFFNQETNGGTKETAQKMQDFLVYIQEKKPEGMHIMWYDSMTRDGNISWQNYLTDANSFFVQDGEKRVSDSMFLNFWWSNQQQSYNKANDIGRSPYDLFAGIDTEAAGTSTNVPWNGLFPSGKASYASLGIYRPDWTYKTSDTMQQFYQKEQDFWVGLDGDPANTEDPGRWKGMANYFIGKTVINKYPFVTHFNTGSGNLFTVDGKVMMEQSWNNRSLQDILPTWRWTVEGGQLLTPEFDWETAYYGGSSLKISGTVDADEPTNIKLYKTNLTVDKDTELSITYQTNTNEANMKVGISFLDDPDQFIYLYKEDDEDQDNSIKDEWVTQVLKLEKYEGKQIAAISLYFDSEEDVQDYTMNIGEIKLYNKKEILNLDQPQLFQVKDSSFENAVFANVSLTWNAVTDADHYEIYRIMADGSKEFIGATPNQIFFISEMRRDGKETKTSFEIVAVGSNFEKSEDAEVEMEWPSYPVPVANFIVDKTVIGPGEEIEFFNTSSSVTESLYWEFEGGMPATSTEENPIVTFANEGLYTVTLTAINSEGENVITKEDLIFVTKGAENMTNVALNKSVEADHACAPSEAAVFAVDGTVTNKWCALGDAPHWLKIDLGAEYSIAKFVTKHAEAGGEGAAYNTKAYSIEVSTDGESWTIVTEVTENTKAISEDSIALTSARYVRLWVNQPTQGGDQAARIYEFEVYGFTAQ</sequence>
<dbReference type="Pfam" id="PF18911">
    <property type="entry name" value="PKD_4"/>
    <property type="match status" value="1"/>
</dbReference>
<evidence type="ECO:0000259" key="1">
    <source>
        <dbReference type="PROSITE" id="PS50022"/>
    </source>
</evidence>
<evidence type="ECO:0000313" key="3">
    <source>
        <dbReference type="EMBL" id="NBI29793.1"/>
    </source>
</evidence>
<dbReference type="InterPro" id="IPR008979">
    <property type="entry name" value="Galactose-bd-like_sf"/>
</dbReference>
<dbReference type="PROSITE" id="PS50022">
    <property type="entry name" value="FA58C_3"/>
    <property type="match status" value="1"/>
</dbReference>
<dbReference type="Pfam" id="PF21910">
    <property type="entry name" value="GH85_C"/>
    <property type="match status" value="1"/>
</dbReference>
<dbReference type="InterPro" id="IPR054110">
    <property type="entry name" value="EndoD-like_D2"/>
</dbReference>
<dbReference type="Gene3D" id="3.20.20.80">
    <property type="entry name" value="Glycosidases"/>
    <property type="match status" value="1"/>
</dbReference>
<feature type="domain" description="PKD" evidence="2">
    <location>
        <begin position="651"/>
        <end position="736"/>
    </location>
</feature>
<dbReference type="OrthoDB" id="1089471at2"/>
<keyword evidence="4" id="KW-1185">Reference proteome</keyword>
<dbReference type="Gene3D" id="2.60.120.260">
    <property type="entry name" value="Galactose-binding domain-like"/>
    <property type="match status" value="2"/>
</dbReference>
<dbReference type="InterPro" id="IPR013783">
    <property type="entry name" value="Ig-like_fold"/>
</dbReference>
<dbReference type="InterPro" id="IPR022409">
    <property type="entry name" value="PKD/Chitinase_dom"/>
</dbReference>
<dbReference type="CDD" id="cd00146">
    <property type="entry name" value="PKD"/>
    <property type="match status" value="1"/>
</dbReference>
<dbReference type="SUPFAM" id="SSF49785">
    <property type="entry name" value="Galactose-binding domain-like"/>
    <property type="match status" value="1"/>
</dbReference>
<feature type="domain" description="F5/8 type C" evidence="1">
    <location>
        <begin position="724"/>
        <end position="875"/>
    </location>
</feature>
<dbReference type="InterPro" id="IPR000601">
    <property type="entry name" value="PKD_dom"/>
</dbReference>
<dbReference type="GO" id="GO:0005829">
    <property type="term" value="C:cytosol"/>
    <property type="evidence" value="ECO:0007669"/>
    <property type="project" value="UniProtKB-SubCell"/>
</dbReference>
<gene>
    <name evidence="3" type="ORF">ERL59_12580</name>
</gene>
<dbReference type="InterPro" id="IPR035986">
    <property type="entry name" value="PKD_dom_sf"/>
</dbReference>
<dbReference type="InterPro" id="IPR005201">
    <property type="entry name" value="TIM_ENGase"/>
</dbReference>
<dbReference type="InterPro" id="IPR000421">
    <property type="entry name" value="FA58C"/>
</dbReference>
<dbReference type="Pfam" id="PF22633">
    <property type="entry name" value="F5_F8_type_C_2"/>
    <property type="match status" value="1"/>
</dbReference>
<comment type="caution">
    <text evidence="3">The sequence shown here is derived from an EMBL/GenBank/DDBJ whole genome shotgun (WGS) entry which is preliminary data.</text>
</comment>
<dbReference type="PANTHER" id="PTHR13246:SF1">
    <property type="entry name" value="CYTOSOLIC ENDO-BETA-N-ACETYLGLUCOSAMINIDASE"/>
    <property type="match status" value="1"/>
</dbReference>
<dbReference type="AlphaFoldDB" id="A0A6N9Q4U9"/>
<evidence type="ECO:0000313" key="4">
    <source>
        <dbReference type="Proteomes" id="UP000448943"/>
    </source>
</evidence>
<dbReference type="GO" id="GO:0033925">
    <property type="term" value="F:mannosyl-glycoprotein endo-beta-N-acetylglucosaminidase activity"/>
    <property type="evidence" value="ECO:0007669"/>
    <property type="project" value="InterPro"/>
</dbReference>
<dbReference type="PROSITE" id="PS50093">
    <property type="entry name" value="PKD"/>
    <property type="match status" value="1"/>
</dbReference>
<reference evidence="3 4" key="1">
    <citation type="submission" date="2019-01" db="EMBL/GenBank/DDBJ databases">
        <title>Chengkuizengella sp. nov., isolated from deep-sea sediment of East Pacific Ocean.</title>
        <authorList>
            <person name="Yang J."/>
            <person name="Lai Q."/>
            <person name="Shao Z."/>
        </authorList>
    </citation>
    <scope>NUCLEOTIDE SEQUENCE [LARGE SCALE GENOMIC DNA]</scope>
    <source>
        <strain evidence="3 4">YPA3-1-1</strain>
    </source>
</reference>
<dbReference type="PANTHER" id="PTHR13246">
    <property type="entry name" value="ENDO BETA N-ACETYLGLUCOSAMINIDASE"/>
    <property type="match status" value="1"/>
</dbReference>
<proteinExistence type="predicted"/>
<dbReference type="EMBL" id="SIJB01000028">
    <property type="protein sequence ID" value="NBI29793.1"/>
    <property type="molecule type" value="Genomic_DNA"/>
</dbReference>
<dbReference type="Proteomes" id="UP000448943">
    <property type="component" value="Unassembled WGS sequence"/>
</dbReference>
<name>A0A6N9Q4U9_9BACL</name>